<dbReference type="InterPro" id="IPR036391">
    <property type="entry name" value="Thionin-like_sf"/>
</dbReference>
<keyword evidence="4" id="KW-0611">Plant defense</keyword>
<organism evidence="7 8">
    <name type="scientific">Papaver atlanticum</name>
    <dbReference type="NCBI Taxonomy" id="357466"/>
    <lineage>
        <taxon>Eukaryota</taxon>
        <taxon>Viridiplantae</taxon>
        <taxon>Streptophyta</taxon>
        <taxon>Embryophyta</taxon>
        <taxon>Tracheophyta</taxon>
        <taxon>Spermatophyta</taxon>
        <taxon>Magnoliopsida</taxon>
        <taxon>Ranunculales</taxon>
        <taxon>Papaveraceae</taxon>
        <taxon>Papaveroideae</taxon>
        <taxon>Papaver</taxon>
    </lineage>
</organism>
<dbReference type="GO" id="GO:0090729">
    <property type="term" value="F:toxin activity"/>
    <property type="evidence" value="ECO:0007669"/>
    <property type="project" value="UniProtKB-KW"/>
</dbReference>
<dbReference type="PROSITE" id="PS00271">
    <property type="entry name" value="THIONIN"/>
    <property type="match status" value="1"/>
</dbReference>
<evidence type="ECO:0000313" key="7">
    <source>
        <dbReference type="EMBL" id="KAI3919066.1"/>
    </source>
</evidence>
<evidence type="ECO:0000256" key="2">
    <source>
        <dbReference type="ARBA" id="ARBA00022525"/>
    </source>
</evidence>
<keyword evidence="5" id="KW-1015">Disulfide bond</keyword>
<evidence type="ECO:0000256" key="5">
    <source>
        <dbReference type="ARBA" id="ARBA00023157"/>
    </source>
</evidence>
<keyword evidence="3" id="KW-0800">Toxin</keyword>
<dbReference type="PANTHER" id="PTHR33920">
    <property type="entry name" value="THIONIN-2.1-RELATED"/>
    <property type="match status" value="1"/>
</dbReference>
<evidence type="ECO:0000256" key="3">
    <source>
        <dbReference type="ARBA" id="ARBA00022656"/>
    </source>
</evidence>
<keyword evidence="8" id="KW-1185">Reference proteome</keyword>
<keyword evidence="2" id="KW-0964">Secreted</keyword>
<keyword evidence="6" id="KW-0732">Signal</keyword>
<reference evidence="7" key="1">
    <citation type="submission" date="2022-04" db="EMBL/GenBank/DDBJ databases">
        <title>A functionally conserved STORR gene fusion in Papaver species that diverged 16.8 million years ago.</title>
        <authorList>
            <person name="Catania T."/>
        </authorList>
    </citation>
    <scope>NUCLEOTIDE SEQUENCE</scope>
    <source>
        <strain evidence="7">S-188037</strain>
    </source>
</reference>
<dbReference type="Gene3D" id="3.30.1350.10">
    <property type="entry name" value="Thionin-like"/>
    <property type="match status" value="1"/>
</dbReference>
<evidence type="ECO:0000256" key="4">
    <source>
        <dbReference type="ARBA" id="ARBA00022821"/>
    </source>
</evidence>
<dbReference type="PRINTS" id="PR00287">
    <property type="entry name" value="THIONIN"/>
</dbReference>
<accession>A0AAD4SSQ3</accession>
<evidence type="ECO:0000313" key="8">
    <source>
        <dbReference type="Proteomes" id="UP001202328"/>
    </source>
</evidence>
<proteinExistence type="predicted"/>
<dbReference type="InterPro" id="IPR001010">
    <property type="entry name" value="Thionin"/>
</dbReference>
<name>A0AAD4SSQ3_9MAGN</name>
<dbReference type="EMBL" id="JAJJMB010008936">
    <property type="protein sequence ID" value="KAI3919066.1"/>
    <property type="molecule type" value="Genomic_DNA"/>
</dbReference>
<feature type="signal peptide" evidence="6">
    <location>
        <begin position="1"/>
        <end position="33"/>
    </location>
</feature>
<dbReference type="GO" id="GO:0005576">
    <property type="term" value="C:extracellular region"/>
    <property type="evidence" value="ECO:0007669"/>
    <property type="project" value="UniProtKB-SubCell"/>
</dbReference>
<comment type="caution">
    <text evidence="7">The sequence shown here is derived from an EMBL/GenBank/DDBJ whole genome shotgun (WGS) entry which is preliminary data.</text>
</comment>
<sequence>MEAGKCVTKAPLGTVVLGVLILGLFLAQASVEARSCCASKAGRNCYQACVRRTGATKLCATDCGCRFTKENRCPSSHPWAKISDFQNSEEQSNIADENKINEYCKLGCAFSVCKNIASPQESELADEAVERCYDACFELCNKNSSIAVVTA</sequence>
<evidence type="ECO:0000256" key="1">
    <source>
        <dbReference type="ARBA" id="ARBA00004613"/>
    </source>
</evidence>
<dbReference type="SUPFAM" id="SSF57429">
    <property type="entry name" value="Crambin-like"/>
    <property type="match status" value="1"/>
</dbReference>
<gene>
    <name evidence="7" type="ORF">MKW98_016619</name>
</gene>
<evidence type="ECO:0008006" key="9">
    <source>
        <dbReference type="Google" id="ProtNLM"/>
    </source>
</evidence>
<dbReference type="PANTHER" id="PTHR33920:SF2">
    <property type="entry name" value="THIONIN-2.1-RELATED"/>
    <property type="match status" value="1"/>
</dbReference>
<dbReference type="AlphaFoldDB" id="A0AAD4SSQ3"/>
<dbReference type="Pfam" id="PF00321">
    <property type="entry name" value="Thionin"/>
    <property type="match status" value="1"/>
</dbReference>
<dbReference type="Proteomes" id="UP001202328">
    <property type="component" value="Unassembled WGS sequence"/>
</dbReference>
<feature type="chain" id="PRO_5042290858" description="Acidic protein" evidence="6">
    <location>
        <begin position="34"/>
        <end position="151"/>
    </location>
</feature>
<comment type="subcellular location">
    <subcellularLocation>
        <location evidence="1">Secreted</location>
    </subcellularLocation>
</comment>
<dbReference type="GO" id="GO:0006952">
    <property type="term" value="P:defense response"/>
    <property type="evidence" value="ECO:0007669"/>
    <property type="project" value="UniProtKB-KW"/>
</dbReference>
<evidence type="ECO:0000256" key="6">
    <source>
        <dbReference type="SAM" id="SignalP"/>
    </source>
</evidence>
<protein>
    <recommendedName>
        <fullName evidence="9">Acidic protein</fullName>
    </recommendedName>
</protein>